<evidence type="ECO:0000256" key="1">
    <source>
        <dbReference type="ARBA" id="ARBA00010641"/>
    </source>
</evidence>
<dbReference type="InterPro" id="IPR013249">
    <property type="entry name" value="RNA_pol_sigma70_r4_t2"/>
</dbReference>
<dbReference type="Proteomes" id="UP001500711">
    <property type="component" value="Unassembled WGS sequence"/>
</dbReference>
<feature type="region of interest" description="Disordered" evidence="7">
    <location>
        <begin position="138"/>
        <end position="160"/>
    </location>
</feature>
<comment type="caution">
    <text evidence="10">The sequence shown here is derived from an EMBL/GenBank/DDBJ whole genome shotgun (WGS) entry which is preliminary data.</text>
</comment>
<dbReference type="CDD" id="cd06171">
    <property type="entry name" value="Sigma70_r4"/>
    <property type="match status" value="1"/>
</dbReference>
<evidence type="ECO:0000259" key="9">
    <source>
        <dbReference type="Pfam" id="PF08281"/>
    </source>
</evidence>
<reference evidence="11" key="1">
    <citation type="journal article" date="2019" name="Int. J. Syst. Evol. Microbiol.">
        <title>The Global Catalogue of Microorganisms (GCM) 10K type strain sequencing project: providing services to taxonomists for standard genome sequencing and annotation.</title>
        <authorList>
            <consortium name="The Broad Institute Genomics Platform"/>
            <consortium name="The Broad Institute Genome Sequencing Center for Infectious Disease"/>
            <person name="Wu L."/>
            <person name="Ma J."/>
        </authorList>
    </citation>
    <scope>NUCLEOTIDE SEQUENCE [LARGE SCALE GENOMIC DNA]</scope>
    <source>
        <strain evidence="11">JCM 17494</strain>
    </source>
</reference>
<dbReference type="EMBL" id="BAABBE010000051">
    <property type="protein sequence ID" value="GAA3685608.1"/>
    <property type="molecule type" value="Genomic_DNA"/>
</dbReference>
<dbReference type="Gene3D" id="1.10.10.10">
    <property type="entry name" value="Winged helix-like DNA-binding domain superfamily/Winged helix DNA-binding domain"/>
    <property type="match status" value="1"/>
</dbReference>
<evidence type="ECO:0000256" key="7">
    <source>
        <dbReference type="SAM" id="MobiDB-lite"/>
    </source>
</evidence>
<sequence length="356" mass="38590">MSFTRIFILASSARAATTGGRPVRKMQKETESSTSCVTTFAARMMSAVGSDDAPTDIELVMAARGGDAAGLGVLLERHRPGMRAVALSMLGWSPDAEDVVQDAILVGLSRLGELRDPAAVGPWLRAITRNAARMRLRSADRETPISRRADDLPAREPTPQEALDDHALRDWVWTALEALSEPLQTVVLARYFSTATSYDQIAALCEVPVGTIRSRLNQARRKLGDALRASAASAHVDTAALTDQRRREAEDMLSSAANGRFRSTLAAATVPDVRLVGPQGQRGRGRDTLTDIMDSDLAAGVSQRLNGVAAGRRITILECDLLSPPWDPQHCPPAVLWLMTLGDERIETIRLFHPNP</sequence>
<feature type="domain" description="RNA polymerase sigma-70 region 2" evidence="8">
    <location>
        <begin position="74"/>
        <end position="141"/>
    </location>
</feature>
<dbReference type="InterPro" id="IPR000838">
    <property type="entry name" value="RNA_pol_sigma70_ECF_CS"/>
</dbReference>
<dbReference type="InterPro" id="IPR007627">
    <property type="entry name" value="RNA_pol_sigma70_r2"/>
</dbReference>
<evidence type="ECO:0000313" key="10">
    <source>
        <dbReference type="EMBL" id="GAA3685608.1"/>
    </source>
</evidence>
<feature type="compositionally biased region" description="Basic and acidic residues" evidence="7">
    <location>
        <begin position="138"/>
        <end position="154"/>
    </location>
</feature>
<evidence type="ECO:0000256" key="2">
    <source>
        <dbReference type="ARBA" id="ARBA00023015"/>
    </source>
</evidence>
<dbReference type="NCBIfam" id="TIGR02937">
    <property type="entry name" value="sigma70-ECF"/>
    <property type="match status" value="1"/>
</dbReference>
<accession>A0ABP7CDF3</accession>
<comment type="similarity">
    <text evidence="1 6">Belongs to the sigma-70 factor family. ECF subfamily.</text>
</comment>
<dbReference type="InterPro" id="IPR013324">
    <property type="entry name" value="RNA_pol_sigma_r3/r4-like"/>
</dbReference>
<dbReference type="PANTHER" id="PTHR43133:SF8">
    <property type="entry name" value="RNA POLYMERASE SIGMA FACTOR HI_1459-RELATED"/>
    <property type="match status" value="1"/>
</dbReference>
<dbReference type="Gene3D" id="1.10.1740.10">
    <property type="match status" value="1"/>
</dbReference>
<evidence type="ECO:0000256" key="5">
    <source>
        <dbReference type="ARBA" id="ARBA00023163"/>
    </source>
</evidence>
<name>A0ABP7CDF3_9PSEU</name>
<evidence type="ECO:0000313" key="11">
    <source>
        <dbReference type="Proteomes" id="UP001500711"/>
    </source>
</evidence>
<dbReference type="InterPro" id="IPR014284">
    <property type="entry name" value="RNA_pol_sigma-70_dom"/>
</dbReference>
<dbReference type="PROSITE" id="PS01063">
    <property type="entry name" value="SIGMA70_ECF"/>
    <property type="match status" value="1"/>
</dbReference>
<evidence type="ECO:0000256" key="6">
    <source>
        <dbReference type="RuleBase" id="RU000716"/>
    </source>
</evidence>
<feature type="domain" description="RNA polymerase sigma factor 70 region 4 type 2" evidence="9">
    <location>
        <begin position="170"/>
        <end position="223"/>
    </location>
</feature>
<proteinExistence type="inferred from homology"/>
<keyword evidence="3 6" id="KW-0731">Sigma factor</keyword>
<evidence type="ECO:0000256" key="4">
    <source>
        <dbReference type="ARBA" id="ARBA00023125"/>
    </source>
</evidence>
<dbReference type="SUPFAM" id="SSF88946">
    <property type="entry name" value="Sigma2 domain of RNA polymerase sigma factors"/>
    <property type="match status" value="1"/>
</dbReference>
<keyword evidence="2 6" id="KW-0805">Transcription regulation</keyword>
<dbReference type="PANTHER" id="PTHR43133">
    <property type="entry name" value="RNA POLYMERASE ECF-TYPE SIGMA FACTO"/>
    <property type="match status" value="1"/>
</dbReference>
<dbReference type="SUPFAM" id="SSF88659">
    <property type="entry name" value="Sigma3 and sigma4 domains of RNA polymerase sigma factors"/>
    <property type="match status" value="1"/>
</dbReference>
<dbReference type="InterPro" id="IPR036388">
    <property type="entry name" value="WH-like_DNA-bd_sf"/>
</dbReference>
<keyword evidence="11" id="KW-1185">Reference proteome</keyword>
<keyword evidence="5 6" id="KW-0804">Transcription</keyword>
<dbReference type="InterPro" id="IPR013325">
    <property type="entry name" value="RNA_pol_sigma_r2"/>
</dbReference>
<gene>
    <name evidence="10" type="ORF">GCM10022267_85520</name>
</gene>
<dbReference type="Pfam" id="PF04542">
    <property type="entry name" value="Sigma70_r2"/>
    <property type="match status" value="1"/>
</dbReference>
<protein>
    <recommendedName>
        <fullName evidence="6">RNA polymerase sigma factor</fullName>
    </recommendedName>
</protein>
<evidence type="ECO:0000259" key="8">
    <source>
        <dbReference type="Pfam" id="PF04542"/>
    </source>
</evidence>
<dbReference type="Pfam" id="PF08281">
    <property type="entry name" value="Sigma70_r4_2"/>
    <property type="match status" value="1"/>
</dbReference>
<organism evidence="10 11">
    <name type="scientific">Lentzea roselyniae</name>
    <dbReference type="NCBI Taxonomy" id="531940"/>
    <lineage>
        <taxon>Bacteria</taxon>
        <taxon>Bacillati</taxon>
        <taxon>Actinomycetota</taxon>
        <taxon>Actinomycetes</taxon>
        <taxon>Pseudonocardiales</taxon>
        <taxon>Pseudonocardiaceae</taxon>
        <taxon>Lentzea</taxon>
    </lineage>
</organism>
<dbReference type="InterPro" id="IPR039425">
    <property type="entry name" value="RNA_pol_sigma-70-like"/>
</dbReference>
<evidence type="ECO:0000256" key="3">
    <source>
        <dbReference type="ARBA" id="ARBA00023082"/>
    </source>
</evidence>
<keyword evidence="4 6" id="KW-0238">DNA-binding</keyword>